<accession>A0ABZ0QIP1</accession>
<name>A0ABZ0QIP1_9VIBR</name>
<evidence type="ECO:0000313" key="7">
    <source>
        <dbReference type="Proteomes" id="UP001304071"/>
    </source>
</evidence>
<keyword evidence="2 5" id="KW-0812">Transmembrane</keyword>
<feature type="transmembrane region" description="Helical" evidence="5">
    <location>
        <begin position="7"/>
        <end position="25"/>
    </location>
</feature>
<evidence type="ECO:0000313" key="6">
    <source>
        <dbReference type="EMBL" id="WPC75592.1"/>
    </source>
</evidence>
<evidence type="ECO:0000256" key="4">
    <source>
        <dbReference type="ARBA" id="ARBA00023136"/>
    </source>
</evidence>
<sequence length="140" mass="15883">MMEDCSAFLWALWALVIIYFVQWVVATMVKARQPGAIPGKLPENLSHDSLVFRTHRTYMNSLENAPMILGATALAWLVDASIFWLSFWLWIYVIARVGHMALYYAIATERNPSPRSYFFVLGVVANIAVMVLATLKLIQS</sequence>
<keyword evidence="3 5" id="KW-1133">Transmembrane helix</keyword>
<keyword evidence="4 5" id="KW-0472">Membrane</keyword>
<proteinExistence type="predicted"/>
<evidence type="ECO:0000256" key="5">
    <source>
        <dbReference type="SAM" id="Phobius"/>
    </source>
</evidence>
<evidence type="ECO:0000256" key="3">
    <source>
        <dbReference type="ARBA" id="ARBA00022989"/>
    </source>
</evidence>
<evidence type="ECO:0000256" key="2">
    <source>
        <dbReference type="ARBA" id="ARBA00022692"/>
    </source>
</evidence>
<protein>
    <submittedName>
        <fullName evidence="6">MAPEG family protein</fullName>
    </submittedName>
</protein>
<keyword evidence="7" id="KW-1185">Reference proteome</keyword>
<dbReference type="Proteomes" id="UP001304071">
    <property type="component" value="Chromosome 2"/>
</dbReference>
<reference evidence="6 7" key="1">
    <citation type="submission" date="2023-11" db="EMBL/GenBank/DDBJ databases">
        <title>Plant-associative lifestyle of Vibrio porteresiae and its evolutionary dynamics.</title>
        <authorList>
            <person name="Rameshkumar N."/>
            <person name="Kirti K."/>
        </authorList>
    </citation>
    <scope>NUCLEOTIDE SEQUENCE [LARGE SCALE GENOMIC DNA]</scope>
    <source>
        <strain evidence="6 7">MSSRF30</strain>
    </source>
</reference>
<feature type="transmembrane region" description="Helical" evidence="5">
    <location>
        <begin position="116"/>
        <end position="138"/>
    </location>
</feature>
<feature type="transmembrane region" description="Helical" evidence="5">
    <location>
        <begin position="68"/>
        <end position="95"/>
    </location>
</feature>
<dbReference type="InterPro" id="IPR023352">
    <property type="entry name" value="MAPEG-like_dom_sf"/>
</dbReference>
<dbReference type="InterPro" id="IPR001129">
    <property type="entry name" value="Membr-assoc_MAPEG"/>
</dbReference>
<evidence type="ECO:0000256" key="1">
    <source>
        <dbReference type="ARBA" id="ARBA00004370"/>
    </source>
</evidence>
<dbReference type="RefSeq" id="WP_261897573.1">
    <property type="nucleotide sequence ID" value="NZ_AP024896.1"/>
</dbReference>
<dbReference type="Gene3D" id="1.20.120.550">
    <property type="entry name" value="Membrane associated eicosanoid/glutathione metabolism-like domain"/>
    <property type="match status" value="1"/>
</dbReference>
<dbReference type="EMBL" id="CP138204">
    <property type="protein sequence ID" value="WPC75592.1"/>
    <property type="molecule type" value="Genomic_DNA"/>
</dbReference>
<organism evidence="6 7">
    <name type="scientific">Vibrio porteresiae DSM 19223</name>
    <dbReference type="NCBI Taxonomy" id="1123496"/>
    <lineage>
        <taxon>Bacteria</taxon>
        <taxon>Pseudomonadati</taxon>
        <taxon>Pseudomonadota</taxon>
        <taxon>Gammaproteobacteria</taxon>
        <taxon>Vibrionales</taxon>
        <taxon>Vibrionaceae</taxon>
        <taxon>Vibrio</taxon>
    </lineage>
</organism>
<comment type="subcellular location">
    <subcellularLocation>
        <location evidence="1">Membrane</location>
    </subcellularLocation>
</comment>
<gene>
    <name evidence="6" type="ORF">R8Z52_21950</name>
</gene>
<dbReference type="Pfam" id="PF01124">
    <property type="entry name" value="MAPEG"/>
    <property type="match status" value="1"/>
</dbReference>
<dbReference type="SUPFAM" id="SSF161084">
    <property type="entry name" value="MAPEG domain-like"/>
    <property type="match status" value="1"/>
</dbReference>